<reference evidence="9" key="1">
    <citation type="submission" date="2018-10" db="EMBL/GenBank/DDBJ databases">
        <title>Transcriptome assembly of Aceria tosichella (Wheat curl mite) Type 2.</title>
        <authorList>
            <person name="Scully E.D."/>
            <person name="Geib S.M."/>
            <person name="Palmer N.A."/>
            <person name="Gupta A.K."/>
            <person name="Sarath G."/>
            <person name="Tatineni S."/>
        </authorList>
    </citation>
    <scope>NUCLEOTIDE SEQUENCE</scope>
    <source>
        <strain evidence="9">LincolnNE</strain>
    </source>
</reference>
<dbReference type="AlphaFoldDB" id="A0A6G1S7E7"/>
<dbReference type="PROSITE" id="PS50920">
    <property type="entry name" value="SOLCAR"/>
    <property type="match status" value="3"/>
</dbReference>
<dbReference type="SUPFAM" id="SSF103506">
    <property type="entry name" value="Mitochondrial carrier"/>
    <property type="match status" value="1"/>
</dbReference>
<feature type="repeat" description="Solcar" evidence="7">
    <location>
        <begin position="192"/>
        <end position="276"/>
    </location>
</feature>
<gene>
    <name evidence="9" type="primary">slc25a42</name>
    <name evidence="9" type="ORF">g.10600</name>
</gene>
<evidence type="ECO:0000256" key="1">
    <source>
        <dbReference type="ARBA" id="ARBA00004141"/>
    </source>
</evidence>
<accession>A0A6G1S7E7</accession>
<protein>
    <submittedName>
        <fullName evidence="9">Solute carrier family 25 member 42</fullName>
    </submittedName>
</protein>
<organism evidence="9">
    <name type="scientific">Aceria tosichella</name>
    <name type="common">wheat curl mite</name>
    <dbReference type="NCBI Taxonomy" id="561515"/>
    <lineage>
        <taxon>Eukaryota</taxon>
        <taxon>Metazoa</taxon>
        <taxon>Ecdysozoa</taxon>
        <taxon>Arthropoda</taxon>
        <taxon>Chelicerata</taxon>
        <taxon>Arachnida</taxon>
        <taxon>Acari</taxon>
        <taxon>Acariformes</taxon>
        <taxon>Trombidiformes</taxon>
        <taxon>Prostigmata</taxon>
        <taxon>Eupodina</taxon>
        <taxon>Eriophyoidea</taxon>
        <taxon>Eriophyidae</taxon>
        <taxon>Eriophyinae</taxon>
        <taxon>Aceriini</taxon>
        <taxon>Aceria</taxon>
    </lineage>
</organism>
<dbReference type="GO" id="GO:0016020">
    <property type="term" value="C:membrane"/>
    <property type="evidence" value="ECO:0007669"/>
    <property type="project" value="UniProtKB-SubCell"/>
</dbReference>
<dbReference type="EMBL" id="GGYP01001111">
    <property type="protein sequence ID" value="MDE45882.1"/>
    <property type="molecule type" value="Transcribed_RNA"/>
</dbReference>
<sequence>MMITTALISGAVAGGVAKTCIAPLDRTKIHFQINDSQFSIKEAAKFLSHTYNHHGFTALWRGNSATMIRILPYAALQYCSHEQFKILLEVDTNERKKNGKAKSFLAGSLAGLVSSICTYPLDLARARMAVSQSDKVRLTEIFKTLVIKDGYLALYRGCLPSILGIIPYAGVTFFTYETAKRLHYEHTGKHEPNHLQRMAFGALAGLLGQSASYPLDVVRRRMQTSPTRLGMTETMIRILVDPSPFKSMYRGLSLNWIKGPISVGISFTTFDLLTKLLRE</sequence>
<evidence type="ECO:0000256" key="8">
    <source>
        <dbReference type="RuleBase" id="RU000488"/>
    </source>
</evidence>
<keyword evidence="6 7" id="KW-0472">Membrane</keyword>
<feature type="repeat" description="Solcar" evidence="7">
    <location>
        <begin position="98"/>
        <end position="182"/>
    </location>
</feature>
<evidence type="ECO:0000256" key="3">
    <source>
        <dbReference type="ARBA" id="ARBA00022448"/>
    </source>
</evidence>
<evidence type="ECO:0000256" key="5">
    <source>
        <dbReference type="ARBA" id="ARBA00022737"/>
    </source>
</evidence>
<keyword evidence="5" id="KW-0677">Repeat</keyword>
<dbReference type="Gene3D" id="1.50.40.10">
    <property type="entry name" value="Mitochondrial carrier domain"/>
    <property type="match status" value="1"/>
</dbReference>
<dbReference type="PRINTS" id="PR00926">
    <property type="entry name" value="MITOCARRIER"/>
</dbReference>
<evidence type="ECO:0000256" key="2">
    <source>
        <dbReference type="ARBA" id="ARBA00006375"/>
    </source>
</evidence>
<keyword evidence="3 8" id="KW-0813">Transport</keyword>
<evidence type="ECO:0000256" key="6">
    <source>
        <dbReference type="ARBA" id="ARBA00023136"/>
    </source>
</evidence>
<dbReference type="InterPro" id="IPR023395">
    <property type="entry name" value="MCP_dom_sf"/>
</dbReference>
<proteinExistence type="inferred from homology"/>
<dbReference type="GO" id="GO:0055085">
    <property type="term" value="P:transmembrane transport"/>
    <property type="evidence" value="ECO:0007669"/>
    <property type="project" value="InterPro"/>
</dbReference>
<comment type="subcellular location">
    <subcellularLocation>
        <location evidence="1">Membrane</location>
        <topology evidence="1">Multi-pass membrane protein</topology>
    </subcellularLocation>
</comment>
<comment type="similarity">
    <text evidence="2 8">Belongs to the mitochondrial carrier (TC 2.A.29) family.</text>
</comment>
<dbReference type="PANTHER" id="PTHR24089">
    <property type="entry name" value="SOLUTE CARRIER FAMILY 25"/>
    <property type="match status" value="1"/>
</dbReference>
<dbReference type="Pfam" id="PF00153">
    <property type="entry name" value="Mito_carr"/>
    <property type="match status" value="3"/>
</dbReference>
<evidence type="ECO:0000256" key="4">
    <source>
        <dbReference type="ARBA" id="ARBA00022692"/>
    </source>
</evidence>
<dbReference type="InterPro" id="IPR002067">
    <property type="entry name" value="MCP"/>
</dbReference>
<feature type="repeat" description="Solcar" evidence="7">
    <location>
        <begin position="1"/>
        <end position="87"/>
    </location>
</feature>
<evidence type="ECO:0000313" key="9">
    <source>
        <dbReference type="EMBL" id="MDE45882.1"/>
    </source>
</evidence>
<dbReference type="InterPro" id="IPR018108">
    <property type="entry name" value="MCP_transmembrane"/>
</dbReference>
<evidence type="ECO:0000256" key="7">
    <source>
        <dbReference type="PROSITE-ProRule" id="PRU00282"/>
    </source>
</evidence>
<name>A0A6G1S7E7_9ACAR</name>
<keyword evidence="4 7" id="KW-0812">Transmembrane</keyword>